<organism evidence="2 3">
    <name type="scientific">Oceanobacillus kapialis</name>
    <dbReference type="NCBI Taxonomy" id="481353"/>
    <lineage>
        <taxon>Bacteria</taxon>
        <taxon>Bacillati</taxon>
        <taxon>Bacillota</taxon>
        <taxon>Bacilli</taxon>
        <taxon>Bacillales</taxon>
        <taxon>Bacillaceae</taxon>
        <taxon>Oceanobacillus</taxon>
    </lineage>
</organism>
<accession>A0ABW5PWQ0</accession>
<gene>
    <name evidence="2" type="ORF">ACFSUN_01750</name>
</gene>
<keyword evidence="3" id="KW-1185">Reference proteome</keyword>
<evidence type="ECO:0000313" key="2">
    <source>
        <dbReference type="EMBL" id="MFD2627512.1"/>
    </source>
</evidence>
<evidence type="ECO:0000256" key="1">
    <source>
        <dbReference type="SAM" id="Phobius"/>
    </source>
</evidence>
<dbReference type="RefSeq" id="WP_379560155.1">
    <property type="nucleotide sequence ID" value="NZ_CP085256.1"/>
</dbReference>
<dbReference type="Proteomes" id="UP001597451">
    <property type="component" value="Unassembled WGS sequence"/>
</dbReference>
<protein>
    <submittedName>
        <fullName evidence="2">Uncharacterized protein</fullName>
    </submittedName>
</protein>
<dbReference type="EMBL" id="JBHUMX010000003">
    <property type="protein sequence ID" value="MFD2627512.1"/>
    <property type="molecule type" value="Genomic_DNA"/>
</dbReference>
<name>A0ABW5PWQ0_9BACI</name>
<feature type="transmembrane region" description="Helical" evidence="1">
    <location>
        <begin position="36"/>
        <end position="57"/>
    </location>
</feature>
<comment type="caution">
    <text evidence="2">The sequence shown here is derived from an EMBL/GenBank/DDBJ whole genome shotgun (WGS) entry which is preliminary data.</text>
</comment>
<reference evidence="3" key="1">
    <citation type="journal article" date="2019" name="Int. J. Syst. Evol. Microbiol.">
        <title>The Global Catalogue of Microorganisms (GCM) 10K type strain sequencing project: providing services to taxonomists for standard genome sequencing and annotation.</title>
        <authorList>
            <consortium name="The Broad Institute Genomics Platform"/>
            <consortium name="The Broad Institute Genome Sequencing Center for Infectious Disease"/>
            <person name="Wu L."/>
            <person name="Ma J."/>
        </authorList>
    </citation>
    <scope>NUCLEOTIDE SEQUENCE [LARGE SCALE GENOMIC DNA]</scope>
    <source>
        <strain evidence="3">TISTR 1858</strain>
    </source>
</reference>
<sequence>MSHSDGYRKFQIVFHLIIAIIASIILYTYAVDGFQVAYVIIAGVIGVSSIFQLVLLLRRGSKAKNQTSH</sequence>
<keyword evidence="1" id="KW-1133">Transmembrane helix</keyword>
<feature type="transmembrane region" description="Helical" evidence="1">
    <location>
        <begin position="12"/>
        <end position="30"/>
    </location>
</feature>
<keyword evidence="1" id="KW-0812">Transmembrane</keyword>
<keyword evidence="1" id="KW-0472">Membrane</keyword>
<proteinExistence type="predicted"/>
<evidence type="ECO:0000313" key="3">
    <source>
        <dbReference type="Proteomes" id="UP001597451"/>
    </source>
</evidence>